<evidence type="ECO:0000313" key="2">
    <source>
        <dbReference type="Proteomes" id="UP000639606"/>
    </source>
</evidence>
<proteinExistence type="predicted"/>
<name>A0A918AL60_9PSEU</name>
<gene>
    <name evidence="1" type="ORF">GCM10010185_19040</name>
</gene>
<comment type="caution">
    <text evidence="1">The sequence shown here is derived from an EMBL/GenBank/DDBJ whole genome shotgun (WGS) entry which is preliminary data.</text>
</comment>
<accession>A0A918AL60</accession>
<reference evidence="1" key="1">
    <citation type="journal article" date="2014" name="Int. J. Syst. Evol. Microbiol.">
        <title>Complete genome sequence of Corynebacterium casei LMG S-19264T (=DSM 44701T), isolated from a smear-ripened cheese.</title>
        <authorList>
            <consortium name="US DOE Joint Genome Institute (JGI-PGF)"/>
            <person name="Walter F."/>
            <person name="Albersmeier A."/>
            <person name="Kalinowski J."/>
            <person name="Ruckert C."/>
        </authorList>
    </citation>
    <scope>NUCLEOTIDE SEQUENCE</scope>
    <source>
        <strain evidence="1">JCM 3313</strain>
    </source>
</reference>
<protein>
    <submittedName>
        <fullName evidence="1">Uncharacterized protein</fullName>
    </submittedName>
</protein>
<keyword evidence="2" id="KW-1185">Reference proteome</keyword>
<organism evidence="1 2">
    <name type="scientific">Saccharothrix coeruleofusca</name>
    <dbReference type="NCBI Taxonomy" id="33919"/>
    <lineage>
        <taxon>Bacteria</taxon>
        <taxon>Bacillati</taxon>
        <taxon>Actinomycetota</taxon>
        <taxon>Actinomycetes</taxon>
        <taxon>Pseudonocardiales</taxon>
        <taxon>Pseudonocardiaceae</taxon>
        <taxon>Saccharothrix</taxon>
    </lineage>
</organism>
<dbReference type="AlphaFoldDB" id="A0A918AL60"/>
<reference evidence="1" key="2">
    <citation type="submission" date="2020-09" db="EMBL/GenBank/DDBJ databases">
        <authorList>
            <person name="Sun Q."/>
            <person name="Ohkuma M."/>
        </authorList>
    </citation>
    <scope>NUCLEOTIDE SEQUENCE</scope>
    <source>
        <strain evidence="1">JCM 3313</strain>
    </source>
</reference>
<sequence length="61" mass="6561">MERLAAHRCEMGLYVAEAGRVAEDGEDEYDADVWLAWDGVGVLSTGDRVGTPCPAPALDRP</sequence>
<evidence type="ECO:0000313" key="1">
    <source>
        <dbReference type="EMBL" id="GGP47425.1"/>
    </source>
</evidence>
<dbReference type="EMBL" id="BMRG01000003">
    <property type="protein sequence ID" value="GGP47425.1"/>
    <property type="molecule type" value="Genomic_DNA"/>
</dbReference>
<dbReference type="Proteomes" id="UP000639606">
    <property type="component" value="Unassembled WGS sequence"/>
</dbReference>